<evidence type="ECO:0000256" key="2">
    <source>
        <dbReference type="ARBA" id="ARBA00022964"/>
    </source>
</evidence>
<dbReference type="CDD" id="cd00421">
    <property type="entry name" value="intradiol_dioxygenase"/>
    <property type="match status" value="1"/>
</dbReference>
<dbReference type="GO" id="GO:0008199">
    <property type="term" value="F:ferric iron binding"/>
    <property type="evidence" value="ECO:0007669"/>
    <property type="project" value="InterPro"/>
</dbReference>
<dbReference type="OrthoDB" id="9805815at2"/>
<dbReference type="Gene3D" id="2.60.130.10">
    <property type="entry name" value="Aromatic compound dioxygenase"/>
    <property type="match status" value="1"/>
</dbReference>
<feature type="region of interest" description="Disordered" evidence="4">
    <location>
        <begin position="1"/>
        <end position="20"/>
    </location>
</feature>
<gene>
    <name evidence="6" type="ORF">D5400_15355</name>
</gene>
<evidence type="ECO:0000256" key="3">
    <source>
        <dbReference type="ARBA" id="ARBA00023002"/>
    </source>
</evidence>
<dbReference type="PANTHER" id="PTHR33711:SF11">
    <property type="entry name" value="DIOXYGENASE"/>
    <property type="match status" value="1"/>
</dbReference>
<evidence type="ECO:0000313" key="6">
    <source>
        <dbReference type="EMBL" id="AZN72459.1"/>
    </source>
</evidence>
<evidence type="ECO:0000256" key="4">
    <source>
        <dbReference type="SAM" id="MobiDB-lite"/>
    </source>
</evidence>
<keyword evidence="2 6" id="KW-0223">Dioxygenase</keyword>
<organism evidence="6 7">
    <name type="scientific">Georhizobium profundi</name>
    <dbReference type="NCBI Taxonomy" id="2341112"/>
    <lineage>
        <taxon>Bacteria</taxon>
        <taxon>Pseudomonadati</taxon>
        <taxon>Pseudomonadota</taxon>
        <taxon>Alphaproteobacteria</taxon>
        <taxon>Hyphomicrobiales</taxon>
        <taxon>Rhizobiaceae</taxon>
        <taxon>Georhizobium</taxon>
    </lineage>
</organism>
<dbReference type="PANTHER" id="PTHR33711">
    <property type="entry name" value="DIOXYGENASE, PUTATIVE (AFU_ORTHOLOGUE AFUA_2G02910)-RELATED"/>
    <property type="match status" value="1"/>
</dbReference>
<proteinExistence type="inferred from homology"/>
<dbReference type="AlphaFoldDB" id="A0A3S9B686"/>
<dbReference type="InterPro" id="IPR015889">
    <property type="entry name" value="Intradiol_dOase_core"/>
</dbReference>
<name>A0A3S9B686_9HYPH</name>
<evidence type="ECO:0000313" key="7">
    <source>
        <dbReference type="Proteomes" id="UP000268192"/>
    </source>
</evidence>
<dbReference type="Pfam" id="PF00775">
    <property type="entry name" value="Dioxygenase_C"/>
    <property type="match status" value="1"/>
</dbReference>
<protein>
    <submittedName>
        <fullName evidence="6">Intradiol ring-cleavage dioxygenase</fullName>
    </submittedName>
</protein>
<dbReference type="InterPro" id="IPR000627">
    <property type="entry name" value="Intradiol_dOase_C"/>
</dbReference>
<keyword evidence="3" id="KW-0560">Oxidoreductase</keyword>
<dbReference type="SUPFAM" id="SSF49482">
    <property type="entry name" value="Aromatic compound dioxygenase"/>
    <property type="match status" value="1"/>
</dbReference>
<reference evidence="6 7" key="1">
    <citation type="submission" date="2018-09" db="EMBL/GenBank/DDBJ databases">
        <title>Marinorhizobium profundi gen. nov., sp. nov., isolated from a deep-sea sediment sample from the New Britain Trench and proposal of Marinorhizobiaceae fam. nov. in the order Rhizobiales of the class Alphaproteobacteria.</title>
        <authorList>
            <person name="Cao J."/>
        </authorList>
    </citation>
    <scope>NUCLEOTIDE SEQUENCE [LARGE SCALE GENOMIC DNA]</scope>
    <source>
        <strain evidence="6 7">WS11</strain>
    </source>
</reference>
<dbReference type="EMBL" id="CP032509">
    <property type="protein sequence ID" value="AZN72459.1"/>
    <property type="molecule type" value="Genomic_DNA"/>
</dbReference>
<dbReference type="KEGG" id="abaw:D5400_15355"/>
<evidence type="ECO:0000256" key="1">
    <source>
        <dbReference type="ARBA" id="ARBA00007825"/>
    </source>
</evidence>
<keyword evidence="7" id="KW-1185">Reference proteome</keyword>
<comment type="similarity">
    <text evidence="1">Belongs to the intradiol ring-cleavage dioxygenase family.</text>
</comment>
<dbReference type="GO" id="GO:0016702">
    <property type="term" value="F:oxidoreductase activity, acting on single donors with incorporation of molecular oxygen, incorporation of two atoms of oxygen"/>
    <property type="evidence" value="ECO:0007669"/>
    <property type="project" value="InterPro"/>
</dbReference>
<dbReference type="InterPro" id="IPR050770">
    <property type="entry name" value="Intradiol_RC_Dioxygenase"/>
</dbReference>
<sequence>MSLALVGPASAQGAQLPLTPACGPEDRITQAQTEGPFYTPQTPEKRDFRSDGAGTPVTVFGFVVDPACRPRANMIVDLWHADDAGSYDNSGYAFRGYQVTDANGRFIFDTIMPGRYPGRTRHYHVKIASGAGVDLTTQLYFPGEPDNDRDGIYDPRLLIEMSEASDGLLGRFDFVLA</sequence>
<accession>A0A3S9B686</accession>
<dbReference type="Proteomes" id="UP000268192">
    <property type="component" value="Chromosome"/>
</dbReference>
<evidence type="ECO:0000259" key="5">
    <source>
        <dbReference type="Pfam" id="PF00775"/>
    </source>
</evidence>
<feature type="domain" description="Intradiol ring-cleavage dioxygenases" evidence="5">
    <location>
        <begin position="34"/>
        <end position="160"/>
    </location>
</feature>